<evidence type="ECO:0000259" key="5">
    <source>
        <dbReference type="SMART" id="SM00062"/>
    </source>
</evidence>
<accession>A0A6I1ERT2</accession>
<dbReference type="CDD" id="cd13692">
    <property type="entry name" value="PBP2_BztA"/>
    <property type="match status" value="1"/>
</dbReference>
<reference evidence="6 7" key="1">
    <citation type="submission" date="2019-10" db="EMBL/GenBank/DDBJ databases">
        <title>Genome diversity of Sutterella seckii.</title>
        <authorList>
            <person name="Chaplin A.V."/>
            <person name="Sokolova S.R."/>
            <person name="Mosin K.A."/>
            <person name="Ivanova E.L."/>
            <person name="Kochetkova T.O."/>
            <person name="Goltsov A.Y."/>
            <person name="Trofimov D.Y."/>
            <person name="Efimov B.A."/>
        </authorList>
    </citation>
    <scope>NUCLEOTIDE SEQUENCE [LARGE SCALE GENOMIC DNA]</scope>
    <source>
        <strain evidence="6 7">ASD393</strain>
    </source>
</reference>
<dbReference type="PANTHER" id="PTHR30085:SF7">
    <property type="entry name" value="AMINO-ACID ABC TRANSPORTER-BINDING PROTEIN YHDW-RELATED"/>
    <property type="match status" value="1"/>
</dbReference>
<evidence type="ECO:0000256" key="2">
    <source>
        <dbReference type="ARBA" id="ARBA00022448"/>
    </source>
</evidence>
<dbReference type="GO" id="GO:0006865">
    <property type="term" value="P:amino acid transport"/>
    <property type="evidence" value="ECO:0007669"/>
    <property type="project" value="TreeGrafter"/>
</dbReference>
<feature type="domain" description="Solute-binding protein family 3/N-terminal" evidence="5">
    <location>
        <begin position="35"/>
        <end position="264"/>
    </location>
</feature>
<organism evidence="6 7">
    <name type="scientific">Sutterella seckii</name>
    <dbReference type="NCBI Taxonomy" id="1944635"/>
    <lineage>
        <taxon>Bacteria</taxon>
        <taxon>Pseudomonadati</taxon>
        <taxon>Pseudomonadota</taxon>
        <taxon>Betaproteobacteria</taxon>
        <taxon>Burkholderiales</taxon>
        <taxon>Sutterellaceae</taxon>
        <taxon>Sutterella</taxon>
    </lineage>
</organism>
<dbReference type="SUPFAM" id="SSF53850">
    <property type="entry name" value="Periplasmic binding protein-like II"/>
    <property type="match status" value="1"/>
</dbReference>
<dbReference type="InterPro" id="IPR051455">
    <property type="entry name" value="Bact_solute-bind_prot3"/>
</dbReference>
<dbReference type="Gene3D" id="3.40.190.10">
    <property type="entry name" value="Periplasmic binding protein-like II"/>
    <property type="match status" value="2"/>
</dbReference>
<dbReference type="OrthoDB" id="9777941at2"/>
<dbReference type="RefSeq" id="WP_152157252.1">
    <property type="nucleotide sequence ID" value="NZ_WEHX01000001.1"/>
</dbReference>
<dbReference type="PANTHER" id="PTHR30085">
    <property type="entry name" value="AMINO ACID ABC TRANSPORTER PERMEASE"/>
    <property type="match status" value="1"/>
</dbReference>
<dbReference type="SMART" id="SM00062">
    <property type="entry name" value="PBPb"/>
    <property type="match status" value="1"/>
</dbReference>
<feature type="signal peptide" evidence="4">
    <location>
        <begin position="1"/>
        <end position="23"/>
    </location>
</feature>
<evidence type="ECO:0000256" key="3">
    <source>
        <dbReference type="ARBA" id="ARBA00022729"/>
    </source>
</evidence>
<protein>
    <submittedName>
        <fullName evidence="6">Amino acid ABC transporter substrate-binding protein</fullName>
    </submittedName>
</protein>
<feature type="chain" id="PRO_5026120115" evidence="4">
    <location>
        <begin position="24"/>
        <end position="340"/>
    </location>
</feature>
<evidence type="ECO:0000256" key="4">
    <source>
        <dbReference type="SAM" id="SignalP"/>
    </source>
</evidence>
<dbReference type="Proteomes" id="UP000430564">
    <property type="component" value="Unassembled WGS sequence"/>
</dbReference>
<evidence type="ECO:0000313" key="6">
    <source>
        <dbReference type="EMBL" id="KAB7663317.1"/>
    </source>
</evidence>
<dbReference type="Pfam" id="PF00497">
    <property type="entry name" value="SBP_bac_3"/>
    <property type="match status" value="1"/>
</dbReference>
<dbReference type="EMBL" id="WEHX01000001">
    <property type="protein sequence ID" value="KAB7663317.1"/>
    <property type="molecule type" value="Genomic_DNA"/>
</dbReference>
<gene>
    <name evidence="6" type="ORF">GBM95_00285</name>
</gene>
<evidence type="ECO:0000256" key="1">
    <source>
        <dbReference type="ARBA" id="ARBA00010333"/>
    </source>
</evidence>
<evidence type="ECO:0000313" key="7">
    <source>
        <dbReference type="Proteomes" id="UP000430564"/>
    </source>
</evidence>
<keyword evidence="2" id="KW-0813">Transport</keyword>
<sequence>MKSKLLSAAVLLAAAAVALPAQAGETLDRVKSRGQLVCGVNTSAPGFSSADSQGRWQGLDVNTCRAVAAAVLGDADKVKYVPLSSTQHMAALASGEIDMLARNTTWTMTRDASTGNVFVAVSYYDGQGFMVPASLGVKSVKELDGATVCVQTGTTTEKTTADYFHSHGMKYKTVVFDTTEATQSAFISGRCDVYTTDMSDLAGVRMIAPDPSKFVILPETISKEPLGPAVRRGDWEWFEIVRWSFMAFLGAEELGVTQANVDDMRKNSRDPNVMRLVGAGEDMGRMLGLDKDWSYRIIKQVGNYGESWTKYFGPTSPLNLPRGMNRLWTDGGLMYAMPIR</sequence>
<keyword evidence="3 4" id="KW-0732">Signal</keyword>
<name>A0A6I1ERT2_9BURK</name>
<proteinExistence type="inferred from homology"/>
<dbReference type="AlphaFoldDB" id="A0A6I1ERT2"/>
<dbReference type="InterPro" id="IPR001638">
    <property type="entry name" value="Solute-binding_3/MltF_N"/>
</dbReference>
<comment type="caution">
    <text evidence="6">The sequence shown here is derived from an EMBL/GenBank/DDBJ whole genome shotgun (WGS) entry which is preliminary data.</text>
</comment>
<comment type="similarity">
    <text evidence="1">Belongs to the bacterial solute-binding protein 3 family.</text>
</comment>